<feature type="compositionally biased region" description="Low complexity" evidence="1">
    <location>
        <begin position="61"/>
        <end position="76"/>
    </location>
</feature>
<dbReference type="RefSeq" id="XP_020435503.1">
    <property type="nucleotide sequence ID" value="XM_020575089.1"/>
</dbReference>
<feature type="compositionally biased region" description="Polar residues" evidence="1">
    <location>
        <begin position="89"/>
        <end position="107"/>
    </location>
</feature>
<evidence type="ECO:0000256" key="1">
    <source>
        <dbReference type="SAM" id="MobiDB-lite"/>
    </source>
</evidence>
<feature type="chain" id="PRO_5003041969" evidence="2">
    <location>
        <begin position="24"/>
        <end position="107"/>
    </location>
</feature>
<feature type="compositionally biased region" description="Polar residues" evidence="1">
    <location>
        <begin position="39"/>
        <end position="53"/>
    </location>
</feature>
<reference evidence="3 4" key="1">
    <citation type="journal article" date="2011" name="Genome Res.">
        <title>Phylogeny-wide analysis of social amoeba genomes highlights ancient origins for complex intercellular communication.</title>
        <authorList>
            <person name="Heidel A.J."/>
            <person name="Lawal H.M."/>
            <person name="Felder M."/>
            <person name="Schilde C."/>
            <person name="Helps N.R."/>
            <person name="Tunggal B."/>
            <person name="Rivero F."/>
            <person name="John U."/>
            <person name="Schleicher M."/>
            <person name="Eichinger L."/>
            <person name="Platzer M."/>
            <person name="Noegel A.A."/>
            <person name="Schaap P."/>
            <person name="Gloeckner G."/>
        </authorList>
    </citation>
    <scope>NUCLEOTIDE SEQUENCE [LARGE SCALE GENOMIC DNA]</scope>
    <source>
        <strain evidence="4">ATCC 26659 / Pp 5 / PN500</strain>
    </source>
</reference>
<feature type="signal peptide" evidence="2">
    <location>
        <begin position="1"/>
        <end position="23"/>
    </location>
</feature>
<dbReference type="AlphaFoldDB" id="D3B688"/>
<organism evidence="3 4">
    <name type="scientific">Heterostelium pallidum (strain ATCC 26659 / Pp 5 / PN500)</name>
    <name type="common">Cellular slime mold</name>
    <name type="synonym">Polysphondylium pallidum</name>
    <dbReference type="NCBI Taxonomy" id="670386"/>
    <lineage>
        <taxon>Eukaryota</taxon>
        <taxon>Amoebozoa</taxon>
        <taxon>Evosea</taxon>
        <taxon>Eumycetozoa</taxon>
        <taxon>Dictyostelia</taxon>
        <taxon>Acytosteliales</taxon>
        <taxon>Acytosteliaceae</taxon>
        <taxon>Heterostelium</taxon>
    </lineage>
</organism>
<dbReference type="EMBL" id="ADBJ01000017">
    <property type="protein sequence ID" value="EFA83386.1"/>
    <property type="molecule type" value="Genomic_DNA"/>
</dbReference>
<keyword evidence="4" id="KW-1185">Reference proteome</keyword>
<feature type="region of interest" description="Disordered" evidence="1">
    <location>
        <begin position="26"/>
        <end position="107"/>
    </location>
</feature>
<sequence>MLKFNVIMATLLVLLMISGNSNCESITDSSANNASSTSPAFVSGSSASTTPLETPNPIKPSSESSLDLDSSSYYESSDYESSDSHYESPNSNSVTSFFPNEFPTPTN</sequence>
<evidence type="ECO:0000256" key="2">
    <source>
        <dbReference type="SAM" id="SignalP"/>
    </source>
</evidence>
<dbReference type="InParanoid" id="D3B688"/>
<comment type="caution">
    <text evidence="3">The sequence shown here is derived from an EMBL/GenBank/DDBJ whole genome shotgun (WGS) entry which is preliminary data.</text>
</comment>
<accession>D3B688</accession>
<dbReference type="GeneID" id="31359666"/>
<feature type="compositionally biased region" description="Low complexity" evidence="1">
    <location>
        <begin position="26"/>
        <end position="38"/>
    </location>
</feature>
<gene>
    <name evidence="3" type="ORF">PPL_04179</name>
</gene>
<name>D3B688_HETP5</name>
<proteinExistence type="predicted"/>
<protein>
    <submittedName>
        <fullName evidence="3">Uncharacterized protein</fullName>
    </submittedName>
</protein>
<evidence type="ECO:0000313" key="4">
    <source>
        <dbReference type="Proteomes" id="UP000001396"/>
    </source>
</evidence>
<evidence type="ECO:0000313" key="3">
    <source>
        <dbReference type="EMBL" id="EFA83386.1"/>
    </source>
</evidence>
<dbReference type="Proteomes" id="UP000001396">
    <property type="component" value="Unassembled WGS sequence"/>
</dbReference>
<keyword evidence="2" id="KW-0732">Signal</keyword>